<protein>
    <recommendedName>
        <fullName evidence="6">Dihydroorotase</fullName>
        <shortName evidence="6">DHOase</shortName>
        <ecNumber evidence="6">3.5.2.3</ecNumber>
    </recommendedName>
</protein>
<comment type="pathway">
    <text evidence="6">Pyrimidine metabolism; UMP biosynthesis via de novo pathway; (S)-dihydroorotate from bicarbonate: step 3/3.</text>
</comment>
<feature type="binding site" evidence="6">
    <location>
        <position position="314"/>
    </location>
    <ligand>
        <name>Zn(2+)</name>
        <dbReference type="ChEBI" id="CHEBI:29105"/>
        <label>1</label>
    </ligand>
</feature>
<feature type="active site" evidence="6">
    <location>
        <position position="314"/>
    </location>
</feature>
<dbReference type="InterPro" id="IPR002195">
    <property type="entry name" value="Dihydroorotase_CS"/>
</dbReference>
<dbReference type="HAMAP" id="MF_00220_B">
    <property type="entry name" value="PyrC_classI_B"/>
    <property type="match status" value="1"/>
</dbReference>
<proteinExistence type="inferred from homology"/>
<feature type="binding site" evidence="6">
    <location>
        <begin position="73"/>
        <end position="75"/>
    </location>
    <ligand>
        <name>substrate</name>
    </ligand>
</feature>
<comment type="function">
    <text evidence="1 6">Catalyzes the reversible cyclization of carbamoyl aspartate to dihydroorotate.</text>
</comment>
<dbReference type="NCBIfam" id="TIGR00857">
    <property type="entry name" value="pyrC_multi"/>
    <property type="match status" value="1"/>
</dbReference>
<dbReference type="GO" id="GO:0004038">
    <property type="term" value="F:allantoinase activity"/>
    <property type="evidence" value="ECO:0007669"/>
    <property type="project" value="TreeGrafter"/>
</dbReference>
<evidence type="ECO:0000256" key="3">
    <source>
        <dbReference type="ARBA" id="ARBA00022723"/>
    </source>
</evidence>
<dbReference type="PROSITE" id="PS00482">
    <property type="entry name" value="DIHYDROOROTASE_1"/>
    <property type="match status" value="1"/>
</dbReference>
<evidence type="ECO:0000313" key="8">
    <source>
        <dbReference type="EMBL" id="MBI4727421.1"/>
    </source>
</evidence>
<dbReference type="EC" id="3.5.2.3" evidence="6"/>
<feature type="binding site" evidence="6">
    <location>
        <position position="318"/>
    </location>
    <ligand>
        <name>substrate</name>
    </ligand>
</feature>
<dbReference type="GO" id="GO:0005737">
    <property type="term" value="C:cytoplasm"/>
    <property type="evidence" value="ECO:0007669"/>
    <property type="project" value="TreeGrafter"/>
</dbReference>
<comment type="similarity">
    <text evidence="2 6">Belongs to the metallo-dependent hydrolases superfamily. DHOase family. Class I DHOase subfamily.</text>
</comment>
<evidence type="ECO:0000256" key="2">
    <source>
        <dbReference type="ARBA" id="ARBA00010286"/>
    </source>
</evidence>
<evidence type="ECO:0000259" key="7">
    <source>
        <dbReference type="Pfam" id="PF12890"/>
    </source>
</evidence>
<evidence type="ECO:0000256" key="6">
    <source>
        <dbReference type="HAMAP-Rule" id="MF_00220"/>
    </source>
</evidence>
<dbReference type="Gene3D" id="3.20.20.140">
    <property type="entry name" value="Metal-dependent hydrolases"/>
    <property type="match status" value="1"/>
</dbReference>
<dbReference type="Pfam" id="PF12890">
    <property type="entry name" value="DHOase"/>
    <property type="match status" value="1"/>
</dbReference>
<feature type="domain" description="Dihydroorotase catalytic" evidence="7">
    <location>
        <begin position="62"/>
        <end position="246"/>
    </location>
</feature>
<dbReference type="InterPro" id="IPR032466">
    <property type="entry name" value="Metal_Hydrolase"/>
</dbReference>
<dbReference type="PANTHER" id="PTHR43668">
    <property type="entry name" value="ALLANTOINASE"/>
    <property type="match status" value="1"/>
</dbReference>
<feature type="binding site" evidence="6">
    <location>
        <position position="105"/>
    </location>
    <ligand>
        <name>substrate</name>
    </ligand>
</feature>
<dbReference type="SUPFAM" id="SSF51338">
    <property type="entry name" value="Composite domain of metallo-dependent hydrolases"/>
    <property type="match status" value="1"/>
</dbReference>
<dbReference type="GO" id="GO:0008270">
    <property type="term" value="F:zinc ion binding"/>
    <property type="evidence" value="ECO:0007669"/>
    <property type="project" value="UniProtKB-UniRule"/>
</dbReference>
<keyword evidence="3 6" id="KW-0479">Metal-binding</keyword>
<feature type="binding site" evidence="6">
    <location>
        <position position="188"/>
    </location>
    <ligand>
        <name>Zn(2+)</name>
        <dbReference type="ChEBI" id="CHEBI:29105"/>
        <label>2</label>
    </ligand>
</feature>
<keyword evidence="4 6" id="KW-0378">Hydrolase</keyword>
<evidence type="ECO:0000256" key="5">
    <source>
        <dbReference type="ARBA" id="ARBA00022975"/>
    </source>
</evidence>
<dbReference type="InterPro" id="IPR050138">
    <property type="entry name" value="DHOase/Allantoinase_Hydrolase"/>
</dbReference>
<sequence length="444" mass="47823">MKELKIQKAEDRLIIKNGRVIDPANKRDEATDIVIKDGVIESIEKSDNAKSGAQVIDATGLIITPGFFDMHVHFREPGREDEETIETGSLAAAAGGFTGVACMPNTTPVVENQGIVQLVKSRQTAYCGIYPVGAVTKGLECQELAEMGDMFHAGAVAVSDDGKPVTNSNLMRRALDYCRMFDIPVISHCEDLFLSADGAMNEGALATKLGLRGIPNVAESSMAYRDAQLAALTGGRLHIAHVSCAETVEVVRQAKRRGIKITAETCPHYFILTEDAVKGYSEMTRVNPPLRGQADVQAILEGLEDGTIDCIVTDHAPHSHEEKEVEFDQAPTGMIGLETSLGLCWTHLVETGVLTPSQLVEKMSLNPRNILKIGNGSAVGSGAGLTTGGKIEIGKIADLTVFDPQSKWTVDPEEFFSKSRNTPFKGFELTGKTVMTVLNGNIIR</sequence>
<accession>A0A933IAD5</accession>
<feature type="binding site" evidence="6">
    <location>
        <position position="241"/>
    </location>
    <ligand>
        <name>Zn(2+)</name>
        <dbReference type="ChEBI" id="CHEBI:29105"/>
        <label>2</label>
    </ligand>
</feature>
<dbReference type="SUPFAM" id="SSF51556">
    <property type="entry name" value="Metallo-dependent hydrolases"/>
    <property type="match status" value="1"/>
</dbReference>
<feature type="binding site" evidence="6">
    <location>
        <position position="287"/>
    </location>
    <ligand>
        <name>substrate</name>
    </ligand>
</feature>
<comment type="caution">
    <text evidence="8">The sequence shown here is derived from an EMBL/GenBank/DDBJ whole genome shotgun (WGS) entry which is preliminary data.</text>
</comment>
<dbReference type="InterPro" id="IPR024403">
    <property type="entry name" value="DHOase_cat"/>
</dbReference>
<gene>
    <name evidence="6" type="primary">pyrC</name>
    <name evidence="8" type="ORF">HY768_09440</name>
</gene>
<feature type="binding site" evidence="6">
    <location>
        <position position="71"/>
    </location>
    <ligand>
        <name>Zn(2+)</name>
        <dbReference type="ChEBI" id="CHEBI:29105"/>
        <label>1</label>
    </ligand>
</feature>
<dbReference type="InterPro" id="IPR011059">
    <property type="entry name" value="Metal-dep_hydrolase_composite"/>
</dbReference>
<dbReference type="AlphaFoldDB" id="A0A933IAD5"/>
<evidence type="ECO:0000313" key="9">
    <source>
        <dbReference type="Proteomes" id="UP000736328"/>
    </source>
</evidence>
<keyword evidence="5 6" id="KW-0665">Pyrimidine biosynthesis</keyword>
<dbReference type="EMBL" id="JACQXR010000124">
    <property type="protein sequence ID" value="MBI4727421.1"/>
    <property type="molecule type" value="Genomic_DNA"/>
</dbReference>
<dbReference type="GO" id="GO:0004151">
    <property type="term" value="F:dihydroorotase activity"/>
    <property type="evidence" value="ECO:0007669"/>
    <property type="project" value="UniProtKB-UniRule"/>
</dbReference>
<dbReference type="GO" id="GO:0006145">
    <property type="term" value="P:purine nucleobase catabolic process"/>
    <property type="evidence" value="ECO:0007669"/>
    <property type="project" value="TreeGrafter"/>
</dbReference>
<feature type="binding site" evidence="6">
    <location>
        <position position="161"/>
    </location>
    <ligand>
        <name>Zn(2+)</name>
        <dbReference type="ChEBI" id="CHEBI:29105"/>
        <label>1</label>
    </ligand>
</feature>
<feature type="binding site" evidence="6">
    <location>
        <position position="73"/>
    </location>
    <ligand>
        <name>Zn(2+)</name>
        <dbReference type="ChEBI" id="CHEBI:29105"/>
        <label>1</label>
    </ligand>
</feature>
<comment type="caution">
    <text evidence="6">Lacks conserved residue(s) required for the propagation of feature annotation.</text>
</comment>
<keyword evidence="6" id="KW-0862">Zinc</keyword>
<dbReference type="Proteomes" id="UP000736328">
    <property type="component" value="Unassembled WGS sequence"/>
</dbReference>
<dbReference type="CDD" id="cd01317">
    <property type="entry name" value="DHOase_IIa"/>
    <property type="match status" value="1"/>
</dbReference>
<dbReference type="Gene3D" id="2.30.40.10">
    <property type="entry name" value="Urease, subunit C, domain 1"/>
    <property type="match status" value="1"/>
</dbReference>
<dbReference type="InterPro" id="IPR004722">
    <property type="entry name" value="DHOase"/>
</dbReference>
<dbReference type="PANTHER" id="PTHR43668:SF2">
    <property type="entry name" value="ALLANTOINASE"/>
    <property type="match status" value="1"/>
</dbReference>
<feature type="binding site" evidence="6">
    <location>
        <position position="161"/>
    </location>
    <ligand>
        <name>Zn(2+)</name>
        <dbReference type="ChEBI" id="CHEBI:29105"/>
        <label>2</label>
    </ligand>
</feature>
<name>A0A933IAD5_UNCT6</name>
<dbReference type="GO" id="GO:0044205">
    <property type="term" value="P:'de novo' UMP biosynthetic process"/>
    <property type="evidence" value="ECO:0007669"/>
    <property type="project" value="UniProtKB-UniRule"/>
</dbReference>
<organism evidence="8 9">
    <name type="scientific">candidate division TA06 bacterium</name>
    <dbReference type="NCBI Taxonomy" id="2250710"/>
    <lineage>
        <taxon>Bacteria</taxon>
        <taxon>Bacteria division TA06</taxon>
    </lineage>
</organism>
<comment type="cofactor">
    <cofactor evidence="6">
        <name>Zn(2+)</name>
        <dbReference type="ChEBI" id="CHEBI:29105"/>
    </cofactor>
    <text evidence="6">Binds 2 Zn(2+) ions per subunit.</text>
</comment>
<dbReference type="PROSITE" id="PS00483">
    <property type="entry name" value="DIHYDROOROTASE_2"/>
    <property type="match status" value="1"/>
</dbReference>
<reference evidence="8" key="1">
    <citation type="submission" date="2020-07" db="EMBL/GenBank/DDBJ databases">
        <title>Huge and variable diversity of episymbiotic CPR bacteria and DPANN archaea in groundwater ecosystems.</title>
        <authorList>
            <person name="He C.Y."/>
            <person name="Keren R."/>
            <person name="Whittaker M."/>
            <person name="Farag I.F."/>
            <person name="Doudna J."/>
            <person name="Cate J.H.D."/>
            <person name="Banfield J.F."/>
        </authorList>
    </citation>
    <scope>NUCLEOTIDE SEQUENCE</scope>
    <source>
        <strain evidence="8">NC_groundwater_1520_Pr4_B-0.1um_53_5</strain>
    </source>
</reference>
<evidence type="ECO:0000256" key="1">
    <source>
        <dbReference type="ARBA" id="ARBA00002368"/>
    </source>
</evidence>
<evidence type="ECO:0000256" key="4">
    <source>
        <dbReference type="ARBA" id="ARBA00022801"/>
    </source>
</evidence>
<comment type="catalytic activity">
    <reaction evidence="6">
        <text>(S)-dihydroorotate + H2O = N-carbamoyl-L-aspartate + H(+)</text>
        <dbReference type="Rhea" id="RHEA:24296"/>
        <dbReference type="ChEBI" id="CHEBI:15377"/>
        <dbReference type="ChEBI" id="CHEBI:15378"/>
        <dbReference type="ChEBI" id="CHEBI:30864"/>
        <dbReference type="ChEBI" id="CHEBI:32814"/>
        <dbReference type="EC" id="3.5.2.3"/>
    </reaction>
</comment>